<feature type="domain" description="Major facilitator superfamily (MFS) profile" evidence="7">
    <location>
        <begin position="15"/>
        <end position="411"/>
    </location>
</feature>
<feature type="transmembrane region" description="Helical" evidence="6">
    <location>
        <begin position="293"/>
        <end position="311"/>
    </location>
</feature>
<dbReference type="GO" id="GO:0022857">
    <property type="term" value="F:transmembrane transporter activity"/>
    <property type="evidence" value="ECO:0007669"/>
    <property type="project" value="InterPro"/>
</dbReference>
<evidence type="ECO:0000259" key="7">
    <source>
        <dbReference type="PROSITE" id="PS50850"/>
    </source>
</evidence>
<dbReference type="SUPFAM" id="SSF103473">
    <property type="entry name" value="MFS general substrate transporter"/>
    <property type="match status" value="1"/>
</dbReference>
<evidence type="ECO:0000256" key="5">
    <source>
        <dbReference type="ARBA" id="ARBA00023136"/>
    </source>
</evidence>
<dbReference type="PANTHER" id="PTHR23528">
    <property type="match status" value="1"/>
</dbReference>
<feature type="transmembrane region" description="Helical" evidence="6">
    <location>
        <begin position="317"/>
        <end position="341"/>
    </location>
</feature>
<feature type="transmembrane region" description="Helical" evidence="6">
    <location>
        <begin position="176"/>
        <end position="194"/>
    </location>
</feature>
<dbReference type="Pfam" id="PF07690">
    <property type="entry name" value="MFS_1"/>
    <property type="match status" value="1"/>
</dbReference>
<evidence type="ECO:0000313" key="8">
    <source>
        <dbReference type="EMBL" id="NMP20960.1"/>
    </source>
</evidence>
<dbReference type="InterPro" id="IPR011701">
    <property type="entry name" value="MFS"/>
</dbReference>
<name>A0A7Y0Q157_9FIRM</name>
<keyword evidence="3 6" id="KW-0812">Transmembrane</keyword>
<dbReference type="PROSITE" id="PS50850">
    <property type="entry name" value="MFS"/>
    <property type="match status" value="1"/>
</dbReference>
<feature type="transmembrane region" description="Helical" evidence="6">
    <location>
        <begin position="389"/>
        <end position="408"/>
    </location>
</feature>
<feature type="transmembrane region" description="Helical" evidence="6">
    <location>
        <begin position="266"/>
        <end position="284"/>
    </location>
</feature>
<dbReference type="AlphaFoldDB" id="A0A7Y0Q157"/>
<gene>
    <name evidence="8" type="ORF">HIJ39_01135</name>
</gene>
<evidence type="ECO:0000313" key="9">
    <source>
        <dbReference type="Proteomes" id="UP000533476"/>
    </source>
</evidence>
<keyword evidence="5 6" id="KW-0472">Membrane</keyword>
<keyword evidence="4 6" id="KW-1133">Transmembrane helix</keyword>
<comment type="caution">
    <text evidence="8">The sequence shown here is derived from an EMBL/GenBank/DDBJ whole genome shotgun (WGS) entry which is preliminary data.</text>
</comment>
<keyword evidence="9" id="KW-1185">Reference proteome</keyword>
<feature type="transmembrane region" description="Helical" evidence="6">
    <location>
        <begin position="225"/>
        <end position="246"/>
    </location>
</feature>
<evidence type="ECO:0000256" key="3">
    <source>
        <dbReference type="ARBA" id="ARBA00022692"/>
    </source>
</evidence>
<dbReference type="EMBL" id="JABBVZ010000002">
    <property type="protein sequence ID" value="NMP20960.1"/>
    <property type="molecule type" value="Genomic_DNA"/>
</dbReference>
<proteinExistence type="predicted"/>
<evidence type="ECO:0000256" key="4">
    <source>
        <dbReference type="ARBA" id="ARBA00022989"/>
    </source>
</evidence>
<evidence type="ECO:0000256" key="2">
    <source>
        <dbReference type="ARBA" id="ARBA00022448"/>
    </source>
</evidence>
<dbReference type="InterPro" id="IPR036259">
    <property type="entry name" value="MFS_trans_sf"/>
</dbReference>
<feature type="transmembrane region" description="Helical" evidence="6">
    <location>
        <begin position="148"/>
        <end position="170"/>
    </location>
</feature>
<dbReference type="RefSeq" id="WP_169095818.1">
    <property type="nucleotide sequence ID" value="NZ_JABBVZ010000002.1"/>
</dbReference>
<protein>
    <submittedName>
        <fullName evidence="8">SLC45 family MFS transporter</fullName>
    </submittedName>
</protein>
<organism evidence="8 9">
    <name type="scientific">Sulfobacillus harzensis</name>
    <dbReference type="NCBI Taxonomy" id="2729629"/>
    <lineage>
        <taxon>Bacteria</taxon>
        <taxon>Bacillati</taxon>
        <taxon>Bacillota</taxon>
        <taxon>Clostridia</taxon>
        <taxon>Eubacteriales</taxon>
        <taxon>Clostridiales Family XVII. Incertae Sedis</taxon>
        <taxon>Sulfobacillus</taxon>
    </lineage>
</organism>
<sequence length="414" mass="45372">MKTAAANPHRLNVAENLALSFFWLTSNMQWTALIIIVVPEVVLHMVGPARSGPAVSWLTASGALLASIIQPIVGALSDRSTHRAGRRRPYMVTGVAGTALALAAMGFSHRFATFLFFYLLLQVFSNLASAPYQALIPDVVVFEQRGVASGYMGLMSQAAIIGGVLLPSFFTVRTTFLVLAVLQLVGLVVTVLGVPEVPLRQKPPDWHLSTFLKSFWIPPKVHGDWWWVFFTRLLVMLGFSTLEYYLYYYLHFVQHLANPNPMLDQALIAVTLASLASVLSAGWLSDKWSRRKIMVIMGGFVMGAAALGFVFTHSLLMVTVFAVIFGLGYGTYLSTDWALAVDVLPPTGDAAKDMGLWSISQTVAQTISTAVAGILLAVLVVHFGNAFSYRALFVLTFVYFLFGSILVTRVRKVR</sequence>
<comment type="subcellular location">
    <subcellularLocation>
        <location evidence="1">Cell membrane</location>
        <topology evidence="1">Multi-pass membrane protein</topology>
    </subcellularLocation>
</comment>
<dbReference type="Proteomes" id="UP000533476">
    <property type="component" value="Unassembled WGS sequence"/>
</dbReference>
<keyword evidence="2" id="KW-0813">Transport</keyword>
<feature type="transmembrane region" description="Helical" evidence="6">
    <location>
        <begin position="21"/>
        <end position="42"/>
    </location>
</feature>
<dbReference type="Gene3D" id="1.20.1250.20">
    <property type="entry name" value="MFS general substrate transporter like domains"/>
    <property type="match status" value="2"/>
</dbReference>
<feature type="transmembrane region" description="Helical" evidence="6">
    <location>
        <begin position="54"/>
        <end position="77"/>
    </location>
</feature>
<evidence type="ECO:0000256" key="6">
    <source>
        <dbReference type="SAM" id="Phobius"/>
    </source>
</evidence>
<dbReference type="PANTHER" id="PTHR23528:SF1">
    <property type="entry name" value="MAJOR FACILITATOR SUPERFAMILY (MFS) PROFILE DOMAIN-CONTAINING PROTEIN"/>
    <property type="match status" value="1"/>
</dbReference>
<feature type="transmembrane region" description="Helical" evidence="6">
    <location>
        <begin position="362"/>
        <end position="383"/>
    </location>
</feature>
<evidence type="ECO:0000256" key="1">
    <source>
        <dbReference type="ARBA" id="ARBA00004651"/>
    </source>
</evidence>
<dbReference type="InterPro" id="IPR020846">
    <property type="entry name" value="MFS_dom"/>
</dbReference>
<reference evidence="8 9" key="1">
    <citation type="submission" date="2020-04" db="EMBL/GenBank/DDBJ databases">
        <authorList>
            <person name="Zhang R."/>
            <person name="Schippers A."/>
        </authorList>
    </citation>
    <scope>NUCLEOTIDE SEQUENCE [LARGE SCALE GENOMIC DNA]</scope>
    <source>
        <strain evidence="8 9">DSM 109850</strain>
    </source>
</reference>
<dbReference type="GO" id="GO:0005886">
    <property type="term" value="C:plasma membrane"/>
    <property type="evidence" value="ECO:0007669"/>
    <property type="project" value="UniProtKB-SubCell"/>
</dbReference>
<feature type="transmembrane region" description="Helical" evidence="6">
    <location>
        <begin position="89"/>
        <end position="109"/>
    </location>
</feature>
<accession>A0A7Y0Q157</accession>